<keyword evidence="1" id="KW-0378">Hydrolase</keyword>
<evidence type="ECO:0000313" key="1">
    <source>
        <dbReference type="EMBL" id="KAF7343362.1"/>
    </source>
</evidence>
<dbReference type="Proteomes" id="UP000620124">
    <property type="component" value="Unassembled WGS sequence"/>
</dbReference>
<accession>A0A8H7CPD6</accession>
<dbReference type="Gene3D" id="3.40.50.1820">
    <property type="entry name" value="alpha/beta hydrolase"/>
    <property type="match status" value="1"/>
</dbReference>
<organism evidence="1 2">
    <name type="scientific">Mycena venus</name>
    <dbReference type="NCBI Taxonomy" id="2733690"/>
    <lineage>
        <taxon>Eukaryota</taxon>
        <taxon>Fungi</taxon>
        <taxon>Dikarya</taxon>
        <taxon>Basidiomycota</taxon>
        <taxon>Agaricomycotina</taxon>
        <taxon>Agaricomycetes</taxon>
        <taxon>Agaricomycetidae</taxon>
        <taxon>Agaricales</taxon>
        <taxon>Marasmiineae</taxon>
        <taxon>Mycenaceae</taxon>
        <taxon>Mycena</taxon>
    </lineage>
</organism>
<dbReference type="EMBL" id="JACAZI010000016">
    <property type="protein sequence ID" value="KAF7343362.1"/>
    <property type="molecule type" value="Genomic_DNA"/>
</dbReference>
<gene>
    <name evidence="1" type="ORF">MVEN_01768500</name>
</gene>
<reference evidence="1" key="1">
    <citation type="submission" date="2020-05" db="EMBL/GenBank/DDBJ databases">
        <title>Mycena genomes resolve the evolution of fungal bioluminescence.</title>
        <authorList>
            <person name="Tsai I.J."/>
        </authorList>
    </citation>
    <scope>NUCLEOTIDE SEQUENCE</scope>
    <source>
        <strain evidence="1">CCC161011</strain>
    </source>
</reference>
<comment type="caution">
    <text evidence="1">The sequence shown here is derived from an EMBL/GenBank/DDBJ whole genome shotgun (WGS) entry which is preliminary data.</text>
</comment>
<dbReference type="InterPro" id="IPR029058">
    <property type="entry name" value="AB_hydrolase_fold"/>
</dbReference>
<sequence length="205" mass="22539">MPTLPSILLSNGKFCRLPFIAGTNLDKGTVFTSNGSFDEEVINNLIIANFSPPFKSGTNSDLADTAQRIVEMYPNDPAQGSPFNTGNQTFDLPPQSKRAAAIEGDISFQSQRRLWCQTAAALGVQVFSYLFTQPQTPPSLGVYHGSEVRFVYCTNLYGSNRPRSNGSQVMRYVRPFRQPATNLNGAKIVEDTLNNGQLSSKTYLN</sequence>
<protein>
    <submittedName>
        <fullName evidence="1">Carboxylic ester hydrolase</fullName>
    </submittedName>
</protein>
<dbReference type="AlphaFoldDB" id="A0A8H7CPD6"/>
<dbReference type="SUPFAM" id="SSF53474">
    <property type="entry name" value="alpha/beta-Hydrolases"/>
    <property type="match status" value="1"/>
</dbReference>
<keyword evidence="2" id="KW-1185">Reference proteome</keyword>
<evidence type="ECO:0000313" key="2">
    <source>
        <dbReference type="Proteomes" id="UP000620124"/>
    </source>
</evidence>
<name>A0A8H7CPD6_9AGAR</name>
<dbReference type="GO" id="GO:0016787">
    <property type="term" value="F:hydrolase activity"/>
    <property type="evidence" value="ECO:0007669"/>
    <property type="project" value="UniProtKB-KW"/>
</dbReference>
<proteinExistence type="predicted"/>
<dbReference type="OrthoDB" id="408631at2759"/>